<feature type="transmembrane region" description="Helical" evidence="1">
    <location>
        <begin position="32"/>
        <end position="49"/>
    </location>
</feature>
<name>G5IFV1_9FIRM</name>
<feature type="transmembrane region" description="Helical" evidence="1">
    <location>
        <begin position="558"/>
        <end position="579"/>
    </location>
</feature>
<feature type="transmembrane region" description="Helical" evidence="1">
    <location>
        <begin position="386"/>
        <end position="411"/>
    </location>
</feature>
<evidence type="ECO:0000313" key="3">
    <source>
        <dbReference type="Proteomes" id="UP000005384"/>
    </source>
</evidence>
<protein>
    <submittedName>
        <fullName evidence="2">Uncharacterized protein</fullName>
    </submittedName>
</protein>
<feature type="transmembrane region" description="Helical" evidence="1">
    <location>
        <begin position="160"/>
        <end position="177"/>
    </location>
</feature>
<dbReference type="EMBL" id="ADLN01000050">
    <property type="protein sequence ID" value="EHI59636.1"/>
    <property type="molecule type" value="Genomic_DNA"/>
</dbReference>
<gene>
    <name evidence="2" type="ORF">HMPREF9473_02365</name>
</gene>
<comment type="caution">
    <text evidence="2">The sequence shown here is derived from an EMBL/GenBank/DDBJ whole genome shotgun (WGS) entry which is preliminary data.</text>
</comment>
<dbReference type="Proteomes" id="UP000005384">
    <property type="component" value="Unassembled WGS sequence"/>
</dbReference>
<proteinExistence type="predicted"/>
<accession>G5IFV1</accession>
<keyword evidence="3" id="KW-1185">Reference proteome</keyword>
<feature type="transmembrane region" description="Helical" evidence="1">
    <location>
        <begin position="355"/>
        <end position="374"/>
    </location>
</feature>
<evidence type="ECO:0000313" key="2">
    <source>
        <dbReference type="EMBL" id="EHI59636.1"/>
    </source>
</evidence>
<sequence length="581" mass="67992">MIYQIERYIYFALSFMILILPEIRAYDTVEKNQIITILLTAIILYHFIISRCRNRVNTIHSNRVFKKFYLPIQSERKLDKLKVDRSGDNIVIIIYFIYMFTCVILCKFQILISWNLILFWMLFLLGLNNVFKYKKCLIKEWVYKDTNCCMDCHINGWDDVLIFSILPCVLFVGEQIFAVNKILILIISIMALTGLVCWEGHLYFFPYRFFPQTNGTLACKNCIKTDCVGRMKYKFSPGNSVPTAEIAFPDKTLKGLYNSHYVVAVLLLSTILTLIELFLVGEDYFFRYYITFLVIGFEMNAWRLIYVWIRDKYNLLFHNHIDKIIEWDRLYGDTSEEIYNHFNKGMFEISSIRNIIIYTGALLFWLVLFLDIIIEDRLNLPENIGIGRMAAVFILMAYSLTVGCRAFVIFYNSYKQLSYISKLPVKENYYKNGFLHINEIKKFCNQGILIISLICLTLILAVVESPIEYSDNFKVFTFTALGLVALCPVIIYIGVQYYLKNIVDKMKEETIRDYNERVLGPILGNIGDVGNEKTVKEKIEFRNYLIRLKIRDRNKFDYTPIITVVSGGIQIAAIIATLIRS</sequence>
<feature type="transmembrane region" description="Helical" evidence="1">
    <location>
        <begin position="286"/>
        <end position="309"/>
    </location>
</feature>
<feature type="transmembrane region" description="Helical" evidence="1">
    <location>
        <begin position="112"/>
        <end position="131"/>
    </location>
</feature>
<organism evidence="2 3">
    <name type="scientific">Hungatella hathewayi WAL-18680</name>
    <dbReference type="NCBI Taxonomy" id="742737"/>
    <lineage>
        <taxon>Bacteria</taxon>
        <taxon>Bacillati</taxon>
        <taxon>Bacillota</taxon>
        <taxon>Clostridia</taxon>
        <taxon>Lachnospirales</taxon>
        <taxon>Lachnospiraceae</taxon>
        <taxon>Hungatella</taxon>
    </lineage>
</organism>
<reference evidence="2 3" key="1">
    <citation type="submission" date="2011-08" db="EMBL/GenBank/DDBJ databases">
        <title>The Genome Sequence of Clostridium hathewayi WAL-18680.</title>
        <authorList>
            <consortium name="The Broad Institute Genome Sequencing Platform"/>
            <person name="Earl A."/>
            <person name="Ward D."/>
            <person name="Feldgarden M."/>
            <person name="Gevers D."/>
            <person name="Finegold S.M."/>
            <person name="Summanen P.H."/>
            <person name="Molitoris D.R."/>
            <person name="Song M."/>
            <person name="Daigneault M."/>
            <person name="Allen-Vercoe E."/>
            <person name="Young S.K."/>
            <person name="Zeng Q."/>
            <person name="Gargeya S."/>
            <person name="Fitzgerald M."/>
            <person name="Haas B."/>
            <person name="Abouelleil A."/>
            <person name="Alvarado L."/>
            <person name="Arachchi H.M."/>
            <person name="Berlin A."/>
            <person name="Brown A."/>
            <person name="Chapman S.B."/>
            <person name="Chen Z."/>
            <person name="Dunbar C."/>
            <person name="Freedman E."/>
            <person name="Gearin G."/>
            <person name="Gellesch M."/>
            <person name="Goldberg J."/>
            <person name="Griggs A."/>
            <person name="Gujja S."/>
            <person name="Heiman D."/>
            <person name="Howarth C."/>
            <person name="Larson L."/>
            <person name="Lui A."/>
            <person name="MacDonald P.J.P."/>
            <person name="Montmayeur A."/>
            <person name="Murphy C."/>
            <person name="Neiman D."/>
            <person name="Pearson M."/>
            <person name="Priest M."/>
            <person name="Roberts A."/>
            <person name="Saif S."/>
            <person name="Shea T."/>
            <person name="Shenoy N."/>
            <person name="Sisk P."/>
            <person name="Stolte C."/>
            <person name="Sykes S."/>
            <person name="Wortman J."/>
            <person name="Nusbaum C."/>
            <person name="Birren B."/>
        </authorList>
    </citation>
    <scope>NUCLEOTIDE SEQUENCE [LARGE SCALE GENOMIC DNA]</scope>
    <source>
        <strain evidence="2 3">WAL-18680</strain>
    </source>
</reference>
<feature type="transmembrane region" description="Helical" evidence="1">
    <location>
        <begin position="261"/>
        <end position="280"/>
    </location>
</feature>
<dbReference type="PATRIC" id="fig|742737.3.peg.2387"/>
<feature type="transmembrane region" description="Helical" evidence="1">
    <location>
        <begin position="7"/>
        <end position="26"/>
    </location>
</feature>
<dbReference type="HOGENOM" id="CLU_469117_0_0_9"/>
<dbReference type="AlphaFoldDB" id="G5IFV1"/>
<keyword evidence="1" id="KW-0812">Transmembrane</keyword>
<dbReference type="OrthoDB" id="1650312at2"/>
<feature type="transmembrane region" description="Helical" evidence="1">
    <location>
        <begin position="86"/>
        <end position="106"/>
    </location>
</feature>
<feature type="transmembrane region" description="Helical" evidence="1">
    <location>
        <begin position="475"/>
        <end position="499"/>
    </location>
</feature>
<feature type="transmembrane region" description="Helical" evidence="1">
    <location>
        <begin position="443"/>
        <end position="463"/>
    </location>
</feature>
<evidence type="ECO:0000256" key="1">
    <source>
        <dbReference type="SAM" id="Phobius"/>
    </source>
</evidence>
<keyword evidence="1" id="KW-0472">Membrane</keyword>
<keyword evidence="1" id="KW-1133">Transmembrane helix</keyword>
<feature type="transmembrane region" description="Helical" evidence="1">
    <location>
        <begin position="183"/>
        <end position="205"/>
    </location>
</feature>